<proteinExistence type="predicted"/>
<dbReference type="SMART" id="SM00409">
    <property type="entry name" value="IG"/>
    <property type="match status" value="1"/>
</dbReference>
<dbReference type="InterPro" id="IPR007110">
    <property type="entry name" value="Ig-like_dom"/>
</dbReference>
<dbReference type="SUPFAM" id="SSF48726">
    <property type="entry name" value="Immunoglobulin"/>
    <property type="match status" value="1"/>
</dbReference>
<dbReference type="AlphaFoldDB" id="A0A3A4QSK7"/>
<dbReference type="Gene3D" id="2.60.40.1080">
    <property type="match status" value="1"/>
</dbReference>
<evidence type="ECO:0000313" key="2">
    <source>
        <dbReference type="EMBL" id="RJP56824.1"/>
    </source>
</evidence>
<dbReference type="EMBL" id="QZJZ01000090">
    <property type="protein sequence ID" value="RJP56824.1"/>
    <property type="molecule type" value="Genomic_DNA"/>
</dbReference>
<accession>A0A3A4QSK7</accession>
<name>A0A3A4QSK7_9BACT</name>
<reference evidence="2 3" key="1">
    <citation type="journal article" date="2017" name="ISME J.">
        <title>Energy and carbon metabolisms in a deep terrestrial subsurface fluid microbial community.</title>
        <authorList>
            <person name="Momper L."/>
            <person name="Jungbluth S.P."/>
            <person name="Lee M.D."/>
            <person name="Amend J.P."/>
        </authorList>
    </citation>
    <scope>NUCLEOTIDE SEQUENCE [LARGE SCALE GENOMIC DNA]</scope>
    <source>
        <strain evidence="2">SURF_26</strain>
    </source>
</reference>
<protein>
    <recommendedName>
        <fullName evidence="1">Ig-like domain-containing protein</fullName>
    </recommendedName>
</protein>
<comment type="caution">
    <text evidence="2">The sequence shown here is derived from an EMBL/GenBank/DDBJ whole genome shotgun (WGS) entry which is preliminary data.</text>
</comment>
<gene>
    <name evidence="2" type="ORF">C4541_11460</name>
</gene>
<evidence type="ECO:0000313" key="3">
    <source>
        <dbReference type="Proteomes" id="UP000266426"/>
    </source>
</evidence>
<dbReference type="InterPro" id="IPR003599">
    <property type="entry name" value="Ig_sub"/>
</dbReference>
<dbReference type="PROSITE" id="PS50835">
    <property type="entry name" value="IG_LIKE"/>
    <property type="match status" value="1"/>
</dbReference>
<dbReference type="Gene3D" id="2.60.40.10">
    <property type="entry name" value="Immunoglobulins"/>
    <property type="match status" value="2"/>
</dbReference>
<sequence>MGKWILFPVIFFLFAVRVWSLDNGYELSSGIKINESTPWGFTAASASNASKCLVVWERQDSAATTYYLDGRFINPDGSFASDEFSVASGYFESVAVTSDAANFFIAKTVVGADWNRDITGVIVSNEGIPLTSPFPVNIVTPDLQREASLASNQSNYFAVWNSTDPDVYDYDIHGQCIDLNGNKIGQELTINTYLPGSQENASVASNGDTYFVVWNGLGAETSTAKEVLGRLYSSSGQSLGTPFRISQSSGACNLPAVCTNGNIYVVVWSVWDVHTDDNSILIRRYDGYGNALGSETIIVSTADGSTLIAGNQNGFLVCWYHSDYPFGARDVWGQILDVNGFVIGSPFLVHVSVNRCVVSAVADKFLVVLDESGTDGIYGKFLNPIAPSDVVITQQPQAVTGYVGESVTVSVTASSPNGALTYQWYKNHEPIGTSSSSVIISDLDNDDNGALIYCDISDSSGFVRSSAAELTVLQPAFTISITGAGILFGGNTAQYTATALYSNGSSYNVSDYVTWSITPGTLGEIDASGRLTVDPVSSFQQVLVQVLLYDGYYDETHAGQKTVDINIPFNVTSMSVTPGSVETSAPLEIDIVCSDAVDGSLVDSSTCVLIKAGHDGEFGTGDDSVLPVPAGLLTPAVIRLDLSSLMLPNDDYMVFLSGIKNTHGALLDGEYLDILPSGDNHPGGDFAAEFTISRSVASDIIFNDNDTVTLSWEPFRDGTVYRVDVTDDGTTWAPVEPLEQWPITATTWTGGAWKGYAMRLFRVVGVAPYISLVDPDYGVQDTFSMFVDITGYGISFPENETQVSFGDGILVVSVTADGSEQISVTIRISSTAEPGMRDVVVTTPEKTYIKPAGFEVR</sequence>
<feature type="domain" description="Ig-like" evidence="1">
    <location>
        <begin position="387"/>
        <end position="471"/>
    </location>
</feature>
<dbReference type="InterPro" id="IPR036179">
    <property type="entry name" value="Ig-like_dom_sf"/>
</dbReference>
<dbReference type="InterPro" id="IPR013783">
    <property type="entry name" value="Ig-like_fold"/>
</dbReference>
<dbReference type="Proteomes" id="UP000266426">
    <property type="component" value="Unassembled WGS sequence"/>
</dbReference>
<organism evidence="2 3">
    <name type="scientific">Candidatus Auribacter fodinae</name>
    <dbReference type="NCBI Taxonomy" id="2093366"/>
    <lineage>
        <taxon>Bacteria</taxon>
        <taxon>Pseudomonadati</taxon>
        <taxon>Candidatus Auribacterota</taxon>
        <taxon>Candidatus Auribacteria</taxon>
        <taxon>Candidatus Auribacterales</taxon>
        <taxon>Candidatus Auribacteraceae</taxon>
        <taxon>Candidatus Auribacter</taxon>
    </lineage>
</organism>
<evidence type="ECO:0000259" key="1">
    <source>
        <dbReference type="PROSITE" id="PS50835"/>
    </source>
</evidence>